<dbReference type="InterPro" id="IPR050266">
    <property type="entry name" value="AB_hydrolase_sf"/>
</dbReference>
<dbReference type="InterPro" id="IPR029058">
    <property type="entry name" value="AB_hydrolase_fold"/>
</dbReference>
<dbReference type="Proteomes" id="UP000490060">
    <property type="component" value="Unassembled WGS sequence"/>
</dbReference>
<dbReference type="PRINTS" id="PR00111">
    <property type="entry name" value="ABHYDROLASE"/>
</dbReference>
<accession>A0A2I2M9U9</accession>
<feature type="domain" description="AB hydrolase-1" evidence="1">
    <location>
        <begin position="30"/>
        <end position="135"/>
    </location>
</feature>
<dbReference type="Pfam" id="PF00561">
    <property type="entry name" value="Abhydrolase_1"/>
    <property type="match status" value="2"/>
</dbReference>
<keyword evidence="2" id="KW-0378">Hydrolase</keyword>
<feature type="domain" description="AB hydrolase-1" evidence="1">
    <location>
        <begin position="190"/>
        <end position="246"/>
    </location>
</feature>
<dbReference type="InterPro" id="IPR000073">
    <property type="entry name" value="AB_hydrolase_1"/>
</dbReference>
<dbReference type="GO" id="GO:0016787">
    <property type="term" value="F:hydrolase activity"/>
    <property type="evidence" value="ECO:0007669"/>
    <property type="project" value="UniProtKB-KW"/>
</dbReference>
<dbReference type="PANTHER" id="PTHR43798">
    <property type="entry name" value="MONOACYLGLYCEROL LIPASE"/>
    <property type="match status" value="1"/>
</dbReference>
<evidence type="ECO:0000313" key="2">
    <source>
        <dbReference type="EMBL" id="SOU89325.1"/>
    </source>
</evidence>
<evidence type="ECO:0000259" key="1">
    <source>
        <dbReference type="Pfam" id="PF00561"/>
    </source>
</evidence>
<reference evidence="2 3" key="1">
    <citation type="submission" date="2017-11" db="EMBL/GenBank/DDBJ databases">
        <authorList>
            <person name="Duchaud E."/>
        </authorList>
    </citation>
    <scope>NUCLEOTIDE SEQUENCE [LARGE SCALE GENOMIC DNA]</scope>
    <source>
        <strain evidence="2 3">TNO010</strain>
    </source>
</reference>
<name>A0A2I2M9U9_9FLAO</name>
<dbReference type="EMBL" id="OENE01000025">
    <property type="protein sequence ID" value="SOU89325.1"/>
    <property type="molecule type" value="Genomic_DNA"/>
</dbReference>
<protein>
    <submittedName>
        <fullName evidence="2">Alpha/beta hydrolase</fullName>
    </submittedName>
</protein>
<dbReference type="Gene3D" id="3.40.50.1820">
    <property type="entry name" value="alpha/beta hydrolase"/>
    <property type="match status" value="1"/>
</dbReference>
<evidence type="ECO:0000313" key="3">
    <source>
        <dbReference type="Proteomes" id="UP000490060"/>
    </source>
</evidence>
<sequence>MWLSQTDKLMGDFLKKEGGFTYAEAGEGRTLIVLHGLMGALSNFDETFKHFSKKGYRVLIPELPLYTLPLLKTNVKNLADYVHDFIEYKGLKDVVLLGNSLGGHIALYYTKCYPEDVAAIVLTGSSGLYEKSMGDSYPKRGNYQYIENKAREVFYDPEIATKELVDGIYDIVNDRIKALKTLSIAKSAIRHNMANDLPNMHQPTCLIWGKQDGVTPPEAAEDFHKKLPDSDLFWIDKCGHAAMMETPKEFNEILEAWLSKRNI</sequence>
<dbReference type="AlphaFoldDB" id="A0A2I2M9U9"/>
<proteinExistence type="predicted"/>
<dbReference type="SUPFAM" id="SSF53474">
    <property type="entry name" value="alpha/beta-Hydrolases"/>
    <property type="match status" value="1"/>
</dbReference>
<gene>
    <name evidence="2" type="ORF">TNO010_310181</name>
</gene>
<dbReference type="GO" id="GO:0016020">
    <property type="term" value="C:membrane"/>
    <property type="evidence" value="ECO:0007669"/>
    <property type="project" value="TreeGrafter"/>
</dbReference>
<organism evidence="2 3">
    <name type="scientific">Tenacibaculum finnmarkense genomovar ulcerans</name>
    <dbReference type="NCBI Taxonomy" id="2781388"/>
    <lineage>
        <taxon>Bacteria</taxon>
        <taxon>Pseudomonadati</taxon>
        <taxon>Bacteroidota</taxon>
        <taxon>Flavobacteriia</taxon>
        <taxon>Flavobacteriales</taxon>
        <taxon>Flavobacteriaceae</taxon>
        <taxon>Tenacibaculum</taxon>
        <taxon>Tenacibaculum finnmarkense</taxon>
    </lineage>
</organism>
<dbReference type="PANTHER" id="PTHR43798:SF33">
    <property type="entry name" value="HYDROLASE, PUTATIVE (AFU_ORTHOLOGUE AFUA_2G14860)-RELATED"/>
    <property type="match status" value="1"/>
</dbReference>